<sequence length="215" mass="22257">MAPAYPQVNLLPPEIRAARTLRGVKRNLAISLVLVLAVCATGFGLSAMTASTAAAELATARDDTARLTAEQQTYAEVPQVLSSLGTAKAARQLAMSTEVLWKGYLDAITAVLPTDVRIESYQVTGATAMEAAPVPADPLQGQSVGQITFTGSTPSQPDTAAWLDALDSIPGFADAWFTGATLTASESGESSYAVSVTVQFTDAALANRFTAEGAS</sequence>
<gene>
    <name evidence="2" type="ORF">J4E96_11395</name>
</gene>
<keyword evidence="1" id="KW-0812">Transmembrane</keyword>
<protein>
    <submittedName>
        <fullName evidence="2">Fimbrial assembly protein</fullName>
    </submittedName>
</protein>
<dbReference type="EMBL" id="CP071868">
    <property type="protein sequence ID" value="QTE31488.1"/>
    <property type="molecule type" value="Genomic_DNA"/>
</dbReference>
<keyword evidence="3" id="KW-1185">Reference proteome</keyword>
<proteinExistence type="predicted"/>
<evidence type="ECO:0000313" key="2">
    <source>
        <dbReference type="EMBL" id="QTE31488.1"/>
    </source>
</evidence>
<reference evidence="2" key="1">
    <citation type="submission" date="2021-03" db="EMBL/GenBank/DDBJ databases">
        <title>Pengzhenrongella sicca gen. nov., sp. nov., a new member of suborder Micrococcineae isolated from High-Arctic tundra soil.</title>
        <authorList>
            <person name="Peng F."/>
        </authorList>
    </citation>
    <scope>NUCLEOTIDE SEQUENCE</scope>
    <source>
        <strain evidence="2">LRZ-2</strain>
    </source>
</reference>
<feature type="transmembrane region" description="Helical" evidence="1">
    <location>
        <begin position="28"/>
        <end position="48"/>
    </location>
</feature>
<dbReference type="AlphaFoldDB" id="A0A8A4ZPF6"/>
<accession>A0A8A4ZPF6</accession>
<keyword evidence="1" id="KW-0472">Membrane</keyword>
<organism evidence="2 3">
    <name type="scientific">Pengzhenrongella sicca</name>
    <dbReference type="NCBI Taxonomy" id="2819238"/>
    <lineage>
        <taxon>Bacteria</taxon>
        <taxon>Bacillati</taxon>
        <taxon>Actinomycetota</taxon>
        <taxon>Actinomycetes</taxon>
        <taxon>Micrococcales</taxon>
        <taxon>Pengzhenrongella</taxon>
    </lineage>
</organism>
<name>A0A8A4ZPF6_9MICO</name>
<dbReference type="Proteomes" id="UP000663937">
    <property type="component" value="Chromosome"/>
</dbReference>
<evidence type="ECO:0000256" key="1">
    <source>
        <dbReference type="SAM" id="Phobius"/>
    </source>
</evidence>
<dbReference type="KEGG" id="psic:J4E96_11395"/>
<evidence type="ECO:0000313" key="3">
    <source>
        <dbReference type="Proteomes" id="UP000663937"/>
    </source>
</evidence>
<keyword evidence="1" id="KW-1133">Transmembrane helix</keyword>